<dbReference type="GO" id="GO:0043093">
    <property type="term" value="P:FtsZ-dependent cytokinesis"/>
    <property type="evidence" value="ECO:0007669"/>
    <property type="project" value="UniProtKB-UniRule"/>
</dbReference>
<organism evidence="6 7">
    <name type="scientific">Thauera aromatica K172</name>
    <dbReference type="NCBI Taxonomy" id="44139"/>
    <lineage>
        <taxon>Bacteria</taxon>
        <taxon>Pseudomonadati</taxon>
        <taxon>Pseudomonadota</taxon>
        <taxon>Betaproteobacteria</taxon>
        <taxon>Rhodocyclales</taxon>
        <taxon>Zoogloeaceae</taxon>
        <taxon>Thauera</taxon>
    </lineage>
</organism>
<evidence type="ECO:0000256" key="2">
    <source>
        <dbReference type="ARBA" id="ARBA00022618"/>
    </source>
</evidence>
<dbReference type="GO" id="GO:0005737">
    <property type="term" value="C:cytoplasm"/>
    <property type="evidence" value="ECO:0007669"/>
    <property type="project" value="UniProtKB-SubCell"/>
</dbReference>
<dbReference type="SUPFAM" id="SSF160950">
    <property type="entry name" value="YacF-like"/>
    <property type="match status" value="1"/>
</dbReference>
<dbReference type="HAMAP" id="MF_01092">
    <property type="entry name" value="ZapD"/>
    <property type="match status" value="1"/>
</dbReference>
<evidence type="ECO:0000256" key="3">
    <source>
        <dbReference type="ARBA" id="ARBA00023210"/>
    </source>
</evidence>
<reference evidence="6 7" key="1">
    <citation type="submission" date="2018-03" db="EMBL/GenBank/DDBJ databases">
        <title>Complete genome sequence of Thauera aromatica, a model organism for studying aromatic compound degradation under denitrifying conditions.</title>
        <authorList>
            <person name="Lo H.-Y."/>
            <person name="Goris T."/>
            <person name="Boll M."/>
            <person name="Mueller J.A."/>
        </authorList>
    </citation>
    <scope>NUCLEOTIDE SEQUENCE [LARGE SCALE GENOMIC DNA]</scope>
    <source>
        <strain evidence="6 7">K172</strain>
    </source>
</reference>
<dbReference type="RefSeq" id="WP_107219877.1">
    <property type="nucleotide sequence ID" value="NZ_CP028339.1"/>
</dbReference>
<evidence type="ECO:0000256" key="4">
    <source>
        <dbReference type="ARBA" id="ARBA00023306"/>
    </source>
</evidence>
<dbReference type="InterPro" id="IPR009777">
    <property type="entry name" value="ZapD"/>
</dbReference>
<dbReference type="PANTHER" id="PTHR39455:SF1">
    <property type="entry name" value="CELL DIVISION PROTEIN ZAPD"/>
    <property type="match status" value="1"/>
</dbReference>
<dbReference type="EMBL" id="CP028339">
    <property type="protein sequence ID" value="AVR87461.1"/>
    <property type="molecule type" value="Genomic_DNA"/>
</dbReference>
<dbReference type="GO" id="GO:0000917">
    <property type="term" value="P:division septum assembly"/>
    <property type="evidence" value="ECO:0007669"/>
    <property type="project" value="UniProtKB-KW"/>
</dbReference>
<evidence type="ECO:0000313" key="7">
    <source>
        <dbReference type="Proteomes" id="UP000241885"/>
    </source>
</evidence>
<dbReference type="KEGG" id="tak:Tharo_0517"/>
<comment type="function">
    <text evidence="5">Cell division factor that enhances FtsZ-ring assembly. Directly interacts with FtsZ and promotes bundling of FtsZ protofilaments, with a reduction in FtsZ GTPase activity.</text>
</comment>
<sequence length="251" mass="28591">MISYEYPLNERIRTLLRLEDLFLKLGHFCANDAPQDHHVALLTIFETLEVAGRADLKVDLVQELERQRQILMSFRDNPDISEQALSGALYEIEQASSGLLAMAGKIGQYLRENEWLMGIRSRAAIPGGVCQFDLPSYHYWLNRDPEARRRDLATWIQPMTPIRDGIEIVLRLLRASSRPETHLARNGAFQLTMAGRSAQMVRLRLAPAEAAVPEISANKYALNIRFMLPETIARPRQAERDVSFELAFCSL</sequence>
<dbReference type="Pfam" id="PF07072">
    <property type="entry name" value="ZapD"/>
    <property type="match status" value="1"/>
</dbReference>
<dbReference type="AlphaFoldDB" id="A0A2R4BJH5"/>
<keyword evidence="1 5" id="KW-0963">Cytoplasm</keyword>
<dbReference type="OrthoDB" id="5294622at2"/>
<dbReference type="GO" id="GO:0032153">
    <property type="term" value="C:cell division site"/>
    <property type="evidence" value="ECO:0007669"/>
    <property type="project" value="TreeGrafter"/>
</dbReference>
<name>A0A2R4BJH5_THAAR</name>
<dbReference type="Gene3D" id="1.10.3900.10">
    <property type="entry name" value="YacF-like"/>
    <property type="match status" value="1"/>
</dbReference>
<comment type="similarity">
    <text evidence="5">Belongs to the ZapD family.</text>
</comment>
<gene>
    <name evidence="5" type="primary">zapD</name>
    <name evidence="6" type="ORF">Tharo_0517</name>
</gene>
<accession>A0A2R4BJH5</accession>
<proteinExistence type="inferred from homology"/>
<comment type="subcellular location">
    <subcellularLocation>
        <location evidence="5">Cytoplasm</location>
    </subcellularLocation>
    <text evidence="5">Localizes to mid-cell in an FtsZ-dependent manner.</text>
</comment>
<evidence type="ECO:0000313" key="6">
    <source>
        <dbReference type="EMBL" id="AVR87461.1"/>
    </source>
</evidence>
<evidence type="ECO:0000256" key="5">
    <source>
        <dbReference type="HAMAP-Rule" id="MF_01092"/>
    </source>
</evidence>
<dbReference type="Proteomes" id="UP000241885">
    <property type="component" value="Chromosome"/>
</dbReference>
<keyword evidence="2 5" id="KW-0132">Cell division</keyword>
<dbReference type="Gene3D" id="2.60.440.10">
    <property type="entry name" value="YacF-like domains"/>
    <property type="match status" value="1"/>
</dbReference>
<keyword evidence="7" id="KW-1185">Reference proteome</keyword>
<dbReference type="PANTHER" id="PTHR39455">
    <property type="entry name" value="CELL DIVISION PROTEIN ZAPD"/>
    <property type="match status" value="1"/>
</dbReference>
<protein>
    <recommendedName>
        <fullName evidence="5">Cell division protein ZapD</fullName>
    </recommendedName>
    <alternativeName>
        <fullName evidence="5">Z ring-associated protein D</fullName>
    </alternativeName>
</protein>
<dbReference type="InterPro" id="IPR027462">
    <property type="entry name" value="ZapD_C"/>
</dbReference>
<evidence type="ECO:0000256" key="1">
    <source>
        <dbReference type="ARBA" id="ARBA00022490"/>
    </source>
</evidence>
<dbReference type="InterPro" id="IPR036268">
    <property type="entry name" value="ZapD_sf"/>
</dbReference>
<comment type="subunit">
    <text evidence="5">Interacts with FtsZ.</text>
</comment>
<keyword evidence="3 5" id="KW-0717">Septation</keyword>
<dbReference type="NCBIfam" id="NF003656">
    <property type="entry name" value="PRK05287.1-4"/>
    <property type="match status" value="1"/>
</dbReference>
<keyword evidence="4 5" id="KW-0131">Cell cycle</keyword>